<accession>A0A3P9DKT6</accession>
<evidence type="ECO:0000256" key="3">
    <source>
        <dbReference type="ARBA" id="ARBA00023319"/>
    </source>
</evidence>
<dbReference type="InterPro" id="IPR036179">
    <property type="entry name" value="Ig-like_dom_sf"/>
</dbReference>
<protein>
    <recommendedName>
        <fullName evidence="4">Ig-like domain-containing protein</fullName>
    </recommendedName>
</protein>
<dbReference type="InterPro" id="IPR050412">
    <property type="entry name" value="Ig-like_Receptors_ImmuneReg"/>
</dbReference>
<organism evidence="5 6">
    <name type="scientific">Maylandia zebra</name>
    <name type="common">zebra mbuna</name>
    <dbReference type="NCBI Taxonomy" id="106582"/>
    <lineage>
        <taxon>Eukaryota</taxon>
        <taxon>Metazoa</taxon>
        <taxon>Chordata</taxon>
        <taxon>Craniata</taxon>
        <taxon>Vertebrata</taxon>
        <taxon>Euteleostomi</taxon>
        <taxon>Actinopterygii</taxon>
        <taxon>Neopterygii</taxon>
        <taxon>Teleostei</taxon>
        <taxon>Neoteleostei</taxon>
        <taxon>Acanthomorphata</taxon>
        <taxon>Ovalentaria</taxon>
        <taxon>Cichlomorphae</taxon>
        <taxon>Cichliformes</taxon>
        <taxon>Cichlidae</taxon>
        <taxon>African cichlids</taxon>
        <taxon>Pseudocrenilabrinae</taxon>
        <taxon>Haplochromini</taxon>
        <taxon>Maylandia</taxon>
        <taxon>Maylandia zebra complex</taxon>
    </lineage>
</organism>
<evidence type="ECO:0000313" key="6">
    <source>
        <dbReference type="Proteomes" id="UP000265160"/>
    </source>
</evidence>
<dbReference type="Ensembl" id="ENSMZET00005036218.1">
    <property type="protein sequence ID" value="ENSMZEP00005034973.1"/>
    <property type="gene ID" value="ENSMZEG00005026165.1"/>
</dbReference>
<keyword evidence="2" id="KW-1015">Disulfide bond</keyword>
<keyword evidence="1" id="KW-0732">Signal</keyword>
<keyword evidence="6" id="KW-1185">Reference proteome</keyword>
<evidence type="ECO:0000259" key="4">
    <source>
        <dbReference type="PROSITE" id="PS50835"/>
    </source>
</evidence>
<proteinExistence type="predicted"/>
<dbReference type="FunFam" id="2.60.40.10:FF:000049">
    <property type="entry name" value="Leukocyte immunoglobulin-like receptor subfamily B member 1"/>
    <property type="match status" value="1"/>
</dbReference>
<dbReference type="PANTHER" id="PTHR11738">
    <property type="entry name" value="MHC CLASS I NK CELL RECEPTOR"/>
    <property type="match status" value="1"/>
</dbReference>
<dbReference type="GeneTree" id="ENSGT01030000234785"/>
<dbReference type="Pfam" id="PF13927">
    <property type="entry name" value="Ig_3"/>
    <property type="match status" value="1"/>
</dbReference>
<dbReference type="InterPro" id="IPR013783">
    <property type="entry name" value="Ig-like_fold"/>
</dbReference>
<name>A0A3P9DKT6_9CICH</name>
<dbReference type="PROSITE" id="PS50835">
    <property type="entry name" value="IG_LIKE"/>
    <property type="match status" value="1"/>
</dbReference>
<evidence type="ECO:0000256" key="1">
    <source>
        <dbReference type="ARBA" id="ARBA00022729"/>
    </source>
</evidence>
<sequence>QTPTALQQMYYCAGVVCLFSVIFPKPNISISPAGEVTWGQNIGIICSISTQTLGGTFILMKTSDSFNRTQNSNTNSATFNIPEVDFDDEGLYQCQYQESGPSQQFYSPTSDSVRLSVTGKKTNTSKLVWIQAAGQGCCDVSADQLLEAFHYHWGECHRSVVIQAGDVGLLRQGDYGGGLQAEWDSRLCEGFVENPGEDPSLHHFYTDRNIAPPATLACL</sequence>
<dbReference type="InterPro" id="IPR007110">
    <property type="entry name" value="Ig-like_dom"/>
</dbReference>
<dbReference type="SUPFAM" id="SSF48726">
    <property type="entry name" value="Immunoglobulin"/>
    <property type="match status" value="1"/>
</dbReference>
<dbReference type="STRING" id="106582.ENSMZEP00005034973"/>
<reference evidence="5" key="2">
    <citation type="submission" date="2025-09" db="UniProtKB">
        <authorList>
            <consortium name="Ensembl"/>
        </authorList>
    </citation>
    <scope>IDENTIFICATION</scope>
</reference>
<dbReference type="Gene3D" id="2.60.40.10">
    <property type="entry name" value="Immunoglobulins"/>
    <property type="match status" value="1"/>
</dbReference>
<feature type="domain" description="Ig-like" evidence="4">
    <location>
        <begin position="26"/>
        <end position="116"/>
    </location>
</feature>
<evidence type="ECO:0000313" key="5">
    <source>
        <dbReference type="Ensembl" id="ENSMZEP00005034973.1"/>
    </source>
</evidence>
<dbReference type="PANTHER" id="PTHR11738:SF186">
    <property type="entry name" value="OSTEOCLAST-ASSOCIATED IMMUNOGLOBULIN-LIKE RECEPTOR"/>
    <property type="match status" value="1"/>
</dbReference>
<reference evidence="5" key="1">
    <citation type="submission" date="2025-08" db="UniProtKB">
        <authorList>
            <consortium name="Ensembl"/>
        </authorList>
    </citation>
    <scope>IDENTIFICATION</scope>
</reference>
<dbReference type="AlphaFoldDB" id="A0A3P9DKT6"/>
<evidence type="ECO:0000256" key="2">
    <source>
        <dbReference type="ARBA" id="ARBA00023157"/>
    </source>
</evidence>
<keyword evidence="3" id="KW-0393">Immunoglobulin domain</keyword>
<dbReference type="GO" id="GO:0002764">
    <property type="term" value="P:immune response-regulating signaling pathway"/>
    <property type="evidence" value="ECO:0007669"/>
    <property type="project" value="TreeGrafter"/>
</dbReference>
<dbReference type="Proteomes" id="UP000265160">
    <property type="component" value="Unplaced"/>
</dbReference>